<protein>
    <submittedName>
        <fullName evidence="1">Uncharacterized protein</fullName>
    </submittedName>
</protein>
<dbReference type="Proteomes" id="UP000006028">
    <property type="component" value="Unassembled WGS sequence"/>
</dbReference>
<dbReference type="BioCyc" id="FCF748224-HMP:GTSS-764-MONOMER"/>
<sequence>MLRRSAFPEKGRVCAAYRYAQKSHLYLSKCSIRAEDHRWLFIIAF</sequence>
<name>E2ZH06_9FIRM</name>
<reference evidence="1 2" key="1">
    <citation type="submission" date="2010-08" db="EMBL/GenBank/DDBJ databases">
        <authorList>
            <person name="Weinstock G."/>
            <person name="Sodergren E."/>
            <person name="Clifton S."/>
            <person name="Fulton L."/>
            <person name="Fulton B."/>
            <person name="Courtney L."/>
            <person name="Fronick C."/>
            <person name="Harrison M."/>
            <person name="Strong C."/>
            <person name="Farmer C."/>
            <person name="Delahaunty K."/>
            <person name="Markovic C."/>
            <person name="Hall O."/>
            <person name="Minx P."/>
            <person name="Tomlinson C."/>
            <person name="Mitreva M."/>
            <person name="Hou S."/>
            <person name="Chen J."/>
            <person name="Wollam A."/>
            <person name="Pepin K.H."/>
            <person name="Johnson M."/>
            <person name="Bhonagiri V."/>
            <person name="Zhang X."/>
            <person name="Suruliraj S."/>
            <person name="Warren W."/>
            <person name="Chinwalla A."/>
            <person name="Mardis E.R."/>
            <person name="Wilson R.K."/>
        </authorList>
    </citation>
    <scope>NUCLEOTIDE SEQUENCE [LARGE SCALE GENOMIC DNA]</scope>
    <source>
        <strain evidence="1 2">KLE1255</strain>
    </source>
</reference>
<gene>
    <name evidence="1" type="ORF">HMPREF9436_00944</name>
</gene>
<dbReference type="EMBL" id="AECU01000083">
    <property type="protein sequence ID" value="EFQ07599.1"/>
    <property type="molecule type" value="Genomic_DNA"/>
</dbReference>
<organism evidence="1 2">
    <name type="scientific">Faecalibacterium cf. prausnitzii KLE1255</name>
    <dbReference type="NCBI Taxonomy" id="748224"/>
    <lineage>
        <taxon>Bacteria</taxon>
        <taxon>Bacillati</taxon>
        <taxon>Bacillota</taxon>
        <taxon>Clostridia</taxon>
        <taxon>Eubacteriales</taxon>
        <taxon>Oscillospiraceae</taxon>
        <taxon>Faecalibacterium</taxon>
    </lineage>
</organism>
<accession>E2ZH06</accession>
<dbReference type="HOGENOM" id="CLU_3200034_0_0_9"/>
<proteinExistence type="predicted"/>
<evidence type="ECO:0000313" key="1">
    <source>
        <dbReference type="EMBL" id="EFQ07599.1"/>
    </source>
</evidence>
<dbReference type="AlphaFoldDB" id="E2ZH06"/>
<evidence type="ECO:0000313" key="2">
    <source>
        <dbReference type="Proteomes" id="UP000006028"/>
    </source>
</evidence>
<comment type="caution">
    <text evidence="1">The sequence shown here is derived from an EMBL/GenBank/DDBJ whole genome shotgun (WGS) entry which is preliminary data.</text>
</comment>